<evidence type="ECO:0000256" key="1">
    <source>
        <dbReference type="SAM" id="MobiDB-lite"/>
    </source>
</evidence>
<feature type="compositionally biased region" description="Low complexity" evidence="1">
    <location>
        <begin position="238"/>
        <end position="247"/>
    </location>
</feature>
<keyword evidence="2" id="KW-0732">Signal</keyword>
<feature type="compositionally biased region" description="Pro residues" evidence="1">
    <location>
        <begin position="248"/>
        <end position="258"/>
    </location>
</feature>
<dbReference type="Proteomes" id="UP000751190">
    <property type="component" value="Unassembled WGS sequence"/>
</dbReference>
<protein>
    <recommendedName>
        <fullName evidence="5">Lipid-binding serum glycoprotein C-terminal domain-containing protein</fullName>
    </recommendedName>
</protein>
<sequence>MWAGRFALISLLPAAEALGAGARPTSRQQVRGVGDIRRGAAYRDRDALSYQTAELATTTAIANAPRSVALPPVGATFTDTMLLPVIGLQTVKLSIISRSRARLRLSGALLHDDTIEYGLDSAGDLEFLLSDHTLRLVHALGVSIARAEYCPKNDRARITLKIPAFPALLVELRRLHGPRRWRTAGSARLGAQPLPPRAPARATARQGVLPLAGSLVMRTLWLPARGLSTMRGVLRAARAPATASAQPQPQPASQPPAAAPAATPSTTACDSALPPLGSTYAHTLKLPVLGVQSFRLTIETGSAAHIAMDGAIRLAEPIEYGVGARGELDFKLSEGTQRMLRGFGVSLTAAEYCAQMDRAFVTVKPPAVPALKIQLNRVRDGN</sequence>
<evidence type="ECO:0000256" key="2">
    <source>
        <dbReference type="SAM" id="SignalP"/>
    </source>
</evidence>
<organism evidence="3 4">
    <name type="scientific">Diacronema lutheri</name>
    <name type="common">Unicellular marine alga</name>
    <name type="synonym">Monochrysis lutheri</name>
    <dbReference type="NCBI Taxonomy" id="2081491"/>
    <lineage>
        <taxon>Eukaryota</taxon>
        <taxon>Haptista</taxon>
        <taxon>Haptophyta</taxon>
        <taxon>Pavlovophyceae</taxon>
        <taxon>Pavlovales</taxon>
        <taxon>Pavlovaceae</taxon>
        <taxon>Diacronema</taxon>
    </lineage>
</organism>
<name>A0A8J6CAE2_DIALT</name>
<keyword evidence="4" id="KW-1185">Reference proteome</keyword>
<evidence type="ECO:0008006" key="5">
    <source>
        <dbReference type="Google" id="ProtNLM"/>
    </source>
</evidence>
<proteinExistence type="predicted"/>
<feature type="chain" id="PRO_5035154055" description="Lipid-binding serum glycoprotein C-terminal domain-containing protein" evidence="2">
    <location>
        <begin position="18"/>
        <end position="382"/>
    </location>
</feature>
<dbReference type="OrthoDB" id="10514467at2759"/>
<accession>A0A8J6CAE2</accession>
<gene>
    <name evidence="3" type="ORF">KFE25_011879</name>
</gene>
<evidence type="ECO:0000313" key="4">
    <source>
        <dbReference type="Proteomes" id="UP000751190"/>
    </source>
</evidence>
<feature type="compositionally biased region" description="Low complexity" evidence="1">
    <location>
        <begin position="259"/>
        <end position="268"/>
    </location>
</feature>
<feature type="region of interest" description="Disordered" evidence="1">
    <location>
        <begin position="238"/>
        <end position="270"/>
    </location>
</feature>
<feature type="signal peptide" evidence="2">
    <location>
        <begin position="1"/>
        <end position="17"/>
    </location>
</feature>
<comment type="caution">
    <text evidence="3">The sequence shown here is derived from an EMBL/GenBank/DDBJ whole genome shotgun (WGS) entry which is preliminary data.</text>
</comment>
<evidence type="ECO:0000313" key="3">
    <source>
        <dbReference type="EMBL" id="KAG8460388.1"/>
    </source>
</evidence>
<reference evidence="3" key="1">
    <citation type="submission" date="2021-05" db="EMBL/GenBank/DDBJ databases">
        <title>The genome of the haptophyte Pavlova lutheri (Diacronema luteri, Pavlovales) - a model for lipid biosynthesis in eukaryotic algae.</title>
        <authorList>
            <person name="Hulatt C.J."/>
            <person name="Posewitz M.C."/>
        </authorList>
    </citation>
    <scope>NUCLEOTIDE SEQUENCE</scope>
    <source>
        <strain evidence="3">NIVA-4/92</strain>
    </source>
</reference>
<dbReference type="AlphaFoldDB" id="A0A8J6CAE2"/>
<dbReference type="EMBL" id="JAGTXO010000033">
    <property type="protein sequence ID" value="KAG8460388.1"/>
    <property type="molecule type" value="Genomic_DNA"/>
</dbReference>